<proteinExistence type="predicted"/>
<reference evidence="1" key="1">
    <citation type="submission" date="2014-05" db="EMBL/GenBank/DDBJ databases">
        <authorList>
            <person name="Chronopoulou M."/>
        </authorList>
    </citation>
    <scope>NUCLEOTIDE SEQUENCE</scope>
    <source>
        <tissue evidence="1">Whole organism</tissue>
    </source>
</reference>
<dbReference type="EMBL" id="HACA01026792">
    <property type="protein sequence ID" value="CDW44153.1"/>
    <property type="molecule type" value="Transcribed_RNA"/>
</dbReference>
<dbReference type="AlphaFoldDB" id="A0A0K2V0W4"/>
<name>A0A0K2V0W4_LEPSM</name>
<protein>
    <submittedName>
        <fullName evidence="1">Uncharacterized protein</fullName>
    </submittedName>
</protein>
<organism evidence="1">
    <name type="scientific">Lepeophtheirus salmonis</name>
    <name type="common">Salmon louse</name>
    <name type="synonym">Caligus salmonis</name>
    <dbReference type="NCBI Taxonomy" id="72036"/>
    <lineage>
        <taxon>Eukaryota</taxon>
        <taxon>Metazoa</taxon>
        <taxon>Ecdysozoa</taxon>
        <taxon>Arthropoda</taxon>
        <taxon>Crustacea</taxon>
        <taxon>Multicrustacea</taxon>
        <taxon>Hexanauplia</taxon>
        <taxon>Copepoda</taxon>
        <taxon>Siphonostomatoida</taxon>
        <taxon>Caligidae</taxon>
        <taxon>Lepeophtheirus</taxon>
    </lineage>
</organism>
<evidence type="ECO:0000313" key="1">
    <source>
        <dbReference type="EMBL" id="CDW44153.1"/>
    </source>
</evidence>
<sequence>MNPKGVTSGTYISRSLSFFFDSLKSP</sequence>
<accession>A0A0K2V0W4</accession>